<dbReference type="InterPro" id="IPR037053">
    <property type="entry name" value="Phage_tail_collar_dom_sf"/>
</dbReference>
<dbReference type="RefSeq" id="WP_220252727.1">
    <property type="nucleotide sequence ID" value="NZ_JAICCF010000004.1"/>
</dbReference>
<accession>A0ABS7GI91</accession>
<sequence length="192" mass="20019">MDNYIGEIRLFAGNFAPVGWDVCDGRLLAISQYEALFVLLGTQYGGDGITTFALPDLRVRIPVGTGQMNGTGGNGNYILGQSAGTPNVTLLTSNLPGHTHPLVAINTAATTGDPNNNMLAVSNGNNNTGPTAYPDVNLYTTLPLPAGGTTVPNALLDPLAISPAGGTQPHDNMMPYLTINYIIALYGIFPSN</sequence>
<evidence type="ECO:0000313" key="3">
    <source>
        <dbReference type="Proteomes" id="UP000812961"/>
    </source>
</evidence>
<dbReference type="Gene3D" id="3.90.1340.10">
    <property type="entry name" value="Phage tail collar domain"/>
    <property type="match status" value="1"/>
</dbReference>
<name>A0ABS7GI91_9BACT</name>
<dbReference type="EMBL" id="JAICCF010000004">
    <property type="protein sequence ID" value="MBW8687416.1"/>
    <property type="molecule type" value="Genomic_DNA"/>
</dbReference>
<gene>
    <name evidence="2" type="ORF">K1Y79_23975</name>
</gene>
<feature type="domain" description="Phage tail collar" evidence="1">
    <location>
        <begin position="6"/>
        <end position="62"/>
    </location>
</feature>
<protein>
    <submittedName>
        <fullName evidence="2">Tail fiber protein</fullName>
    </submittedName>
</protein>
<dbReference type="Pfam" id="PF07484">
    <property type="entry name" value="Collar"/>
    <property type="match status" value="1"/>
</dbReference>
<comment type="caution">
    <text evidence="2">The sequence shown here is derived from an EMBL/GenBank/DDBJ whole genome shotgun (WGS) entry which is preliminary data.</text>
</comment>
<reference evidence="2 3" key="1">
    <citation type="submission" date="2021-08" db="EMBL/GenBank/DDBJ databases">
        <title>The genome sequence of Chitinophaga sp. B61.</title>
        <authorList>
            <person name="Zhang X."/>
        </authorList>
    </citation>
    <scope>NUCLEOTIDE SEQUENCE [LARGE SCALE GENOMIC DNA]</scope>
    <source>
        <strain evidence="2 3">B61</strain>
    </source>
</reference>
<evidence type="ECO:0000313" key="2">
    <source>
        <dbReference type="EMBL" id="MBW8687416.1"/>
    </source>
</evidence>
<organism evidence="2 3">
    <name type="scientific">Chitinophaga rhizophila</name>
    <dbReference type="NCBI Taxonomy" id="2866212"/>
    <lineage>
        <taxon>Bacteria</taxon>
        <taxon>Pseudomonadati</taxon>
        <taxon>Bacteroidota</taxon>
        <taxon>Chitinophagia</taxon>
        <taxon>Chitinophagales</taxon>
        <taxon>Chitinophagaceae</taxon>
        <taxon>Chitinophaga</taxon>
    </lineage>
</organism>
<dbReference type="Proteomes" id="UP000812961">
    <property type="component" value="Unassembled WGS sequence"/>
</dbReference>
<proteinExistence type="predicted"/>
<dbReference type="SUPFAM" id="SSF88874">
    <property type="entry name" value="Receptor-binding domain of short tail fibre protein gp12"/>
    <property type="match status" value="1"/>
</dbReference>
<dbReference type="InterPro" id="IPR011083">
    <property type="entry name" value="Phage_tail_collar_dom"/>
</dbReference>
<evidence type="ECO:0000259" key="1">
    <source>
        <dbReference type="Pfam" id="PF07484"/>
    </source>
</evidence>
<keyword evidence="3" id="KW-1185">Reference proteome</keyword>